<evidence type="ECO:0000256" key="5">
    <source>
        <dbReference type="SAM" id="Phobius"/>
    </source>
</evidence>
<evidence type="ECO:0000256" key="1">
    <source>
        <dbReference type="ARBA" id="ARBA00022475"/>
    </source>
</evidence>
<dbReference type="InterPro" id="IPR034804">
    <property type="entry name" value="SQR/QFR_C/D"/>
</dbReference>
<keyword evidence="4 5" id="KW-0472">Membrane</keyword>
<evidence type="ECO:0000313" key="6">
    <source>
        <dbReference type="EMBL" id="MEL0629024.1"/>
    </source>
</evidence>
<evidence type="ECO:0000256" key="4">
    <source>
        <dbReference type="ARBA" id="ARBA00023136"/>
    </source>
</evidence>
<keyword evidence="1" id="KW-1003">Cell membrane</keyword>
<reference evidence="6 7" key="1">
    <citation type="submission" date="2024-02" db="EMBL/GenBank/DDBJ databases">
        <title>Bacteria isolated from the canopy kelp, Nereocystis luetkeana.</title>
        <authorList>
            <person name="Pfister C.A."/>
            <person name="Younker I.T."/>
            <person name="Light S.H."/>
        </authorList>
    </citation>
    <scope>NUCLEOTIDE SEQUENCE [LARGE SCALE GENOMIC DNA]</scope>
    <source>
        <strain evidence="6 7">TI.1.05</strain>
    </source>
</reference>
<feature type="transmembrane region" description="Helical" evidence="5">
    <location>
        <begin position="21"/>
        <end position="47"/>
    </location>
</feature>
<dbReference type="PIRSF" id="PIRSF000180">
    <property type="entry name" value="FrdC"/>
    <property type="match status" value="1"/>
</dbReference>
<dbReference type="SUPFAM" id="SSF81343">
    <property type="entry name" value="Fumarate reductase respiratory complex transmembrane subunits"/>
    <property type="match status" value="1"/>
</dbReference>
<evidence type="ECO:0000256" key="3">
    <source>
        <dbReference type="ARBA" id="ARBA00022989"/>
    </source>
</evidence>
<keyword evidence="3 5" id="KW-1133">Transmembrane helix</keyword>
<sequence length="129" mass="14940">MSKRKPYQREVQSTWWLKSKFYTFYMIREGSSIFITLYSLILAWGILRLSQGEAAFDAWLSVLQHPVFILFHLITLILALYHSITWFSLAPKAVDLYIKGKPLADKVIITGHYIGFIVISLLCLVIVML</sequence>
<evidence type="ECO:0000256" key="2">
    <source>
        <dbReference type="ARBA" id="ARBA00022692"/>
    </source>
</evidence>
<comment type="caution">
    <text evidence="6">The sequence shown here is derived from an EMBL/GenBank/DDBJ whole genome shotgun (WGS) entry which is preliminary data.</text>
</comment>
<dbReference type="Gene3D" id="1.20.1300.10">
    <property type="entry name" value="Fumarate reductase/succinate dehydrogenase, transmembrane subunit"/>
    <property type="match status" value="1"/>
</dbReference>
<gene>
    <name evidence="6" type="ORF">V6256_05320</name>
</gene>
<accession>A0ABU9GP49</accession>
<organism evidence="6 7">
    <name type="scientific">Psychromonas aquatilis</name>
    <dbReference type="NCBI Taxonomy" id="2005072"/>
    <lineage>
        <taxon>Bacteria</taxon>
        <taxon>Pseudomonadati</taxon>
        <taxon>Pseudomonadota</taxon>
        <taxon>Gammaproteobacteria</taxon>
        <taxon>Alteromonadales</taxon>
        <taxon>Psychromonadaceae</taxon>
        <taxon>Psychromonas</taxon>
    </lineage>
</organism>
<keyword evidence="2 5" id="KW-0812">Transmembrane</keyword>
<protein>
    <submittedName>
        <fullName evidence="6">Fumarate reductase subunit C</fullName>
    </submittedName>
</protein>
<dbReference type="RefSeq" id="WP_341597038.1">
    <property type="nucleotide sequence ID" value="NZ_JBAKAZ010000013.1"/>
</dbReference>
<dbReference type="InterPro" id="IPR003510">
    <property type="entry name" value="Fumarate_red_C"/>
</dbReference>
<feature type="transmembrane region" description="Helical" evidence="5">
    <location>
        <begin position="67"/>
        <end position="87"/>
    </location>
</feature>
<proteinExistence type="predicted"/>
<name>A0ABU9GP49_9GAMM</name>
<evidence type="ECO:0000313" key="7">
    <source>
        <dbReference type="Proteomes" id="UP001369082"/>
    </source>
</evidence>
<dbReference type="EMBL" id="JBAKAZ010000013">
    <property type="protein sequence ID" value="MEL0629024.1"/>
    <property type="molecule type" value="Genomic_DNA"/>
</dbReference>
<feature type="transmembrane region" description="Helical" evidence="5">
    <location>
        <begin position="107"/>
        <end position="128"/>
    </location>
</feature>
<dbReference type="Proteomes" id="UP001369082">
    <property type="component" value="Unassembled WGS sequence"/>
</dbReference>
<dbReference type="Pfam" id="PF02300">
    <property type="entry name" value="Fumarate_red_C"/>
    <property type="match status" value="1"/>
</dbReference>
<keyword evidence="7" id="KW-1185">Reference proteome</keyword>